<keyword evidence="2" id="KW-1133">Transmembrane helix</keyword>
<name>F6YNX3_CIOIN</name>
<evidence type="ECO:0000313" key="4">
    <source>
        <dbReference type="Proteomes" id="UP000008144"/>
    </source>
</evidence>
<feature type="transmembrane region" description="Helical" evidence="2">
    <location>
        <begin position="27"/>
        <end position="46"/>
    </location>
</feature>
<sequence length="142" mass="15981">MCVTIIVGLIRGGWDQWPLRNYVTMDTLFGVFGIILGVLAIIIFCLRTSHVRSLIARGFRSVCPTTGDYYLTDESRERAQPSSAQGVELTGAKKSSSLRGAKTQDTSFNRNENRISASRISCETDSEIREARREESRRVYLQ</sequence>
<dbReference type="Proteomes" id="UP000008144">
    <property type="component" value="Chromosome 1"/>
</dbReference>
<reference evidence="3" key="4">
    <citation type="submission" date="2025-09" db="UniProtKB">
        <authorList>
            <consortium name="Ensembl"/>
        </authorList>
    </citation>
    <scope>IDENTIFICATION</scope>
</reference>
<reference evidence="3" key="3">
    <citation type="submission" date="2025-08" db="UniProtKB">
        <authorList>
            <consortium name="Ensembl"/>
        </authorList>
    </citation>
    <scope>IDENTIFICATION</scope>
</reference>
<dbReference type="AlphaFoldDB" id="F6YNX3"/>
<feature type="compositionally biased region" description="Polar residues" evidence="1">
    <location>
        <begin position="93"/>
        <end position="112"/>
    </location>
</feature>
<dbReference type="InParanoid" id="F6YNX3"/>
<feature type="region of interest" description="Disordered" evidence="1">
    <location>
        <begin position="74"/>
        <end position="112"/>
    </location>
</feature>
<protein>
    <submittedName>
        <fullName evidence="3">Uncharacterized protein</fullName>
    </submittedName>
</protein>
<dbReference type="EMBL" id="EAAA01000334">
    <property type="status" value="NOT_ANNOTATED_CDS"/>
    <property type="molecule type" value="Genomic_DNA"/>
</dbReference>
<keyword evidence="4" id="KW-1185">Reference proteome</keyword>
<accession>F6YNX3</accession>
<evidence type="ECO:0000313" key="3">
    <source>
        <dbReference type="Ensembl" id="ENSCINP00000023409.1"/>
    </source>
</evidence>
<reference evidence="4" key="1">
    <citation type="journal article" date="2002" name="Science">
        <title>The draft genome of Ciona intestinalis: insights into chordate and vertebrate origins.</title>
        <authorList>
            <person name="Dehal P."/>
            <person name="Satou Y."/>
            <person name="Campbell R.K."/>
            <person name="Chapman J."/>
            <person name="Degnan B."/>
            <person name="De Tomaso A."/>
            <person name="Davidson B."/>
            <person name="Di Gregorio A."/>
            <person name="Gelpke M."/>
            <person name="Goodstein D.M."/>
            <person name="Harafuji N."/>
            <person name="Hastings K.E."/>
            <person name="Ho I."/>
            <person name="Hotta K."/>
            <person name="Huang W."/>
            <person name="Kawashima T."/>
            <person name="Lemaire P."/>
            <person name="Martinez D."/>
            <person name="Meinertzhagen I.A."/>
            <person name="Necula S."/>
            <person name="Nonaka M."/>
            <person name="Putnam N."/>
            <person name="Rash S."/>
            <person name="Saiga H."/>
            <person name="Satake M."/>
            <person name="Terry A."/>
            <person name="Yamada L."/>
            <person name="Wang H.G."/>
            <person name="Awazu S."/>
            <person name="Azumi K."/>
            <person name="Boore J."/>
            <person name="Branno M."/>
            <person name="Chin-Bow S."/>
            <person name="DeSantis R."/>
            <person name="Doyle S."/>
            <person name="Francino P."/>
            <person name="Keys D.N."/>
            <person name="Haga S."/>
            <person name="Hayashi H."/>
            <person name="Hino K."/>
            <person name="Imai K.S."/>
            <person name="Inaba K."/>
            <person name="Kano S."/>
            <person name="Kobayashi K."/>
            <person name="Kobayashi M."/>
            <person name="Lee B.I."/>
            <person name="Makabe K.W."/>
            <person name="Manohar C."/>
            <person name="Matassi G."/>
            <person name="Medina M."/>
            <person name="Mochizuki Y."/>
            <person name="Mount S."/>
            <person name="Morishita T."/>
            <person name="Miura S."/>
            <person name="Nakayama A."/>
            <person name="Nishizaka S."/>
            <person name="Nomoto H."/>
            <person name="Ohta F."/>
            <person name="Oishi K."/>
            <person name="Rigoutsos I."/>
            <person name="Sano M."/>
            <person name="Sasaki A."/>
            <person name="Sasakura Y."/>
            <person name="Shoguchi E."/>
            <person name="Shin-i T."/>
            <person name="Spagnuolo A."/>
            <person name="Stainier D."/>
            <person name="Suzuki M.M."/>
            <person name="Tassy O."/>
            <person name="Takatori N."/>
            <person name="Tokuoka M."/>
            <person name="Yagi K."/>
            <person name="Yoshizaki F."/>
            <person name="Wada S."/>
            <person name="Zhang C."/>
            <person name="Hyatt P.D."/>
            <person name="Larimer F."/>
            <person name="Detter C."/>
            <person name="Doggett N."/>
            <person name="Glavina T."/>
            <person name="Hawkins T."/>
            <person name="Richardson P."/>
            <person name="Lucas S."/>
            <person name="Kohara Y."/>
            <person name="Levine M."/>
            <person name="Satoh N."/>
            <person name="Rokhsar D.S."/>
        </authorList>
    </citation>
    <scope>NUCLEOTIDE SEQUENCE [LARGE SCALE GENOMIC DNA]</scope>
</reference>
<evidence type="ECO:0000256" key="2">
    <source>
        <dbReference type="SAM" id="Phobius"/>
    </source>
</evidence>
<proteinExistence type="predicted"/>
<reference evidence="3" key="2">
    <citation type="journal article" date="2008" name="Genome Biol.">
        <title>Improved genome assembly and evidence-based global gene model set for the chordate Ciona intestinalis: new insight into intron and operon populations.</title>
        <authorList>
            <person name="Satou Y."/>
            <person name="Mineta K."/>
            <person name="Ogasawara M."/>
            <person name="Sasakura Y."/>
            <person name="Shoguchi E."/>
            <person name="Ueno K."/>
            <person name="Yamada L."/>
            <person name="Matsumoto J."/>
            <person name="Wasserscheid J."/>
            <person name="Dewar K."/>
            <person name="Wiley G.B."/>
            <person name="Macmil S.L."/>
            <person name="Roe B.A."/>
            <person name="Zeller R.W."/>
            <person name="Hastings K.E."/>
            <person name="Lemaire P."/>
            <person name="Lindquist E."/>
            <person name="Endo T."/>
            <person name="Hotta K."/>
            <person name="Inaba K."/>
        </authorList>
    </citation>
    <scope>NUCLEOTIDE SEQUENCE [LARGE SCALE GENOMIC DNA]</scope>
    <source>
        <strain evidence="3">wild type</strain>
    </source>
</reference>
<dbReference type="Ensembl" id="ENSCINT00000023655.1">
    <property type="protein sequence ID" value="ENSCINP00000023409.1"/>
    <property type="gene ID" value="ENSCING00000012572.1"/>
</dbReference>
<evidence type="ECO:0000256" key="1">
    <source>
        <dbReference type="SAM" id="MobiDB-lite"/>
    </source>
</evidence>
<keyword evidence="2" id="KW-0472">Membrane</keyword>
<dbReference type="HOGENOM" id="CLU_1815136_0_0_1"/>
<keyword evidence="2" id="KW-0812">Transmembrane</keyword>
<organism evidence="3 4">
    <name type="scientific">Ciona intestinalis</name>
    <name type="common">Transparent sea squirt</name>
    <name type="synonym">Ascidia intestinalis</name>
    <dbReference type="NCBI Taxonomy" id="7719"/>
    <lineage>
        <taxon>Eukaryota</taxon>
        <taxon>Metazoa</taxon>
        <taxon>Chordata</taxon>
        <taxon>Tunicata</taxon>
        <taxon>Ascidiacea</taxon>
        <taxon>Phlebobranchia</taxon>
        <taxon>Cionidae</taxon>
        <taxon>Ciona</taxon>
    </lineage>
</organism>